<keyword evidence="2" id="KW-1185">Reference proteome</keyword>
<comment type="caution">
    <text evidence="1">The sequence shown here is derived from an EMBL/GenBank/DDBJ whole genome shotgun (WGS) entry which is preliminary data.</text>
</comment>
<sequence>MRASFAIAIGISAIDALLCAFTAVTVLALVIVSPTTVPGGSLADDITMIEVQKRADGAGLSTKLLLDIQGPGNGQVLQLASAPRFVLKNDPTNAGLFSSSAGAIEWADSTCGEKQCTSHITVTAARGPWKARFRAAGDASAEIGSEEIRLVIRTLPQPGQACDRKLSVTSPVGFTIKFGADAGISC</sequence>
<dbReference type="Proteomes" id="UP001595904">
    <property type="component" value="Unassembled WGS sequence"/>
</dbReference>
<proteinExistence type="predicted"/>
<gene>
    <name evidence="1" type="ORF">ACFPN2_26275</name>
</gene>
<reference evidence="2" key="1">
    <citation type="journal article" date="2019" name="Int. J. Syst. Evol. Microbiol.">
        <title>The Global Catalogue of Microorganisms (GCM) 10K type strain sequencing project: providing services to taxonomists for standard genome sequencing and annotation.</title>
        <authorList>
            <consortium name="The Broad Institute Genomics Platform"/>
            <consortium name="The Broad Institute Genome Sequencing Center for Infectious Disease"/>
            <person name="Wu L."/>
            <person name="Ma J."/>
        </authorList>
    </citation>
    <scope>NUCLEOTIDE SEQUENCE [LARGE SCALE GENOMIC DNA]</scope>
    <source>
        <strain evidence="2">CGMCC 1.10759</strain>
    </source>
</reference>
<protein>
    <submittedName>
        <fullName evidence="1">Uncharacterized protein</fullName>
    </submittedName>
</protein>
<name>A0ABV8T0D0_9GAMM</name>
<evidence type="ECO:0000313" key="2">
    <source>
        <dbReference type="Proteomes" id="UP001595904"/>
    </source>
</evidence>
<accession>A0ABV8T0D0</accession>
<dbReference type="RefSeq" id="WP_380602173.1">
    <property type="nucleotide sequence ID" value="NZ_JBHSDU010000014.1"/>
</dbReference>
<dbReference type="EMBL" id="JBHSDU010000014">
    <property type="protein sequence ID" value="MFC4312618.1"/>
    <property type="molecule type" value="Genomic_DNA"/>
</dbReference>
<organism evidence="1 2">
    <name type="scientific">Steroidobacter flavus</name>
    <dbReference type="NCBI Taxonomy" id="1842136"/>
    <lineage>
        <taxon>Bacteria</taxon>
        <taxon>Pseudomonadati</taxon>
        <taxon>Pseudomonadota</taxon>
        <taxon>Gammaproteobacteria</taxon>
        <taxon>Steroidobacterales</taxon>
        <taxon>Steroidobacteraceae</taxon>
        <taxon>Steroidobacter</taxon>
    </lineage>
</organism>
<evidence type="ECO:0000313" key="1">
    <source>
        <dbReference type="EMBL" id="MFC4312618.1"/>
    </source>
</evidence>